<dbReference type="Gene3D" id="3.30.420.10">
    <property type="entry name" value="Ribonuclease H-like superfamily/Ribonuclease H"/>
    <property type="match status" value="1"/>
</dbReference>
<name>A0A4C1SWN1_EUMVA</name>
<dbReference type="GO" id="GO:0004523">
    <property type="term" value="F:RNA-DNA hybrid ribonuclease activity"/>
    <property type="evidence" value="ECO:0007669"/>
    <property type="project" value="InterPro"/>
</dbReference>
<organism evidence="2 3">
    <name type="scientific">Eumeta variegata</name>
    <name type="common">Bagworm moth</name>
    <name type="synonym">Eumeta japonica</name>
    <dbReference type="NCBI Taxonomy" id="151549"/>
    <lineage>
        <taxon>Eukaryota</taxon>
        <taxon>Metazoa</taxon>
        <taxon>Ecdysozoa</taxon>
        <taxon>Arthropoda</taxon>
        <taxon>Hexapoda</taxon>
        <taxon>Insecta</taxon>
        <taxon>Pterygota</taxon>
        <taxon>Neoptera</taxon>
        <taxon>Endopterygota</taxon>
        <taxon>Lepidoptera</taxon>
        <taxon>Glossata</taxon>
        <taxon>Ditrysia</taxon>
        <taxon>Tineoidea</taxon>
        <taxon>Psychidae</taxon>
        <taxon>Oiketicinae</taxon>
        <taxon>Eumeta</taxon>
    </lineage>
</organism>
<dbReference type="PROSITE" id="PS50879">
    <property type="entry name" value="RNASE_H_1"/>
    <property type="match status" value="1"/>
</dbReference>
<dbReference type="AlphaFoldDB" id="A0A4C1SWN1"/>
<dbReference type="GO" id="GO:0003676">
    <property type="term" value="F:nucleic acid binding"/>
    <property type="evidence" value="ECO:0007669"/>
    <property type="project" value="InterPro"/>
</dbReference>
<dbReference type="InterPro" id="IPR036397">
    <property type="entry name" value="RNaseH_sf"/>
</dbReference>
<comment type="caution">
    <text evidence="2">The sequence shown here is derived from an EMBL/GenBank/DDBJ whole genome shotgun (WGS) entry which is preliminary data.</text>
</comment>
<keyword evidence="3" id="KW-1185">Reference proteome</keyword>
<dbReference type="EMBL" id="BGZK01004022">
    <property type="protein sequence ID" value="GBP06356.1"/>
    <property type="molecule type" value="Genomic_DNA"/>
</dbReference>
<dbReference type="STRING" id="151549.A0A4C1SWN1"/>
<evidence type="ECO:0000259" key="1">
    <source>
        <dbReference type="PROSITE" id="PS50879"/>
    </source>
</evidence>
<dbReference type="CDD" id="cd09276">
    <property type="entry name" value="Rnase_HI_RT_non_LTR"/>
    <property type="match status" value="1"/>
</dbReference>
<dbReference type="InterPro" id="IPR002156">
    <property type="entry name" value="RNaseH_domain"/>
</dbReference>
<evidence type="ECO:0000313" key="2">
    <source>
        <dbReference type="EMBL" id="GBP06356.1"/>
    </source>
</evidence>
<dbReference type="Pfam" id="PF00075">
    <property type="entry name" value="RNase_H"/>
    <property type="match status" value="1"/>
</dbReference>
<proteinExistence type="predicted"/>
<dbReference type="SUPFAM" id="SSF53098">
    <property type="entry name" value="Ribonuclease H-like"/>
    <property type="match status" value="1"/>
</dbReference>
<dbReference type="Proteomes" id="UP000299102">
    <property type="component" value="Unassembled WGS sequence"/>
</dbReference>
<dbReference type="OrthoDB" id="8058536at2759"/>
<reference evidence="2 3" key="1">
    <citation type="journal article" date="2019" name="Commun. Biol.">
        <title>The bagworm genome reveals a unique fibroin gene that provides high tensile strength.</title>
        <authorList>
            <person name="Kono N."/>
            <person name="Nakamura H."/>
            <person name="Ohtoshi R."/>
            <person name="Tomita M."/>
            <person name="Numata K."/>
            <person name="Arakawa K."/>
        </authorList>
    </citation>
    <scope>NUCLEOTIDE SEQUENCE [LARGE SCALE GENOMIC DNA]</scope>
</reference>
<protein>
    <recommendedName>
        <fullName evidence="1">RNase H type-1 domain-containing protein</fullName>
    </recommendedName>
</protein>
<gene>
    <name evidence="2" type="ORF">EVAR_71375_1</name>
</gene>
<accession>A0A4C1SWN1</accession>
<feature type="domain" description="RNase H type-1" evidence="1">
    <location>
        <begin position="170"/>
        <end position="295"/>
    </location>
</feature>
<evidence type="ECO:0000313" key="3">
    <source>
        <dbReference type="Proteomes" id="UP000299102"/>
    </source>
</evidence>
<dbReference type="InterPro" id="IPR012337">
    <property type="entry name" value="RNaseH-like_sf"/>
</dbReference>
<sequence length="440" mass="49692">MVKITRSIMLSKIDYGLPIYGWCASSNIKLIKAPYHAAVRRSIGAFPTSPTKNTLAEAGMPSIEERTLFLTYKLAPKLFICRNKTLYKEINRSISYKRKFKRESTILKCIGLLRHLNVNIKPRFLKNPSEPPWHFESSSVILSLTNLSKISTDPIIYQQTYYNTIIDFTAKNWKLLFTDGSKTNFSTTFATVEHKGNIINCGQVDNYCSNFTAEALAVYMAVEFASKSELKYIICTDSLSTINGLQNPNNDSPLINDIRNICIKHSDKIKIMWVPSHVGIPGNELADLAASEAKHRPLLVFPTYEARDIINAALDHLKTSKASQWSTYNHNYKNINPSGTKSIFPVNCSKKITSTIVRLRIGHCKFSHRHLLEKNPAPLCPNCNTQLTAAHILNDCPTYSSCRENIFKSQTPTDLLKNLCESNIKLVFKFIVETSLIDSI</sequence>